<evidence type="ECO:0000256" key="5">
    <source>
        <dbReference type="ARBA" id="ARBA00012541"/>
    </source>
</evidence>
<dbReference type="InterPro" id="IPR006047">
    <property type="entry name" value="GH13_cat_dom"/>
</dbReference>
<dbReference type="NCBIfam" id="NF008967">
    <property type="entry name" value="PRK12313.1"/>
    <property type="match status" value="1"/>
</dbReference>
<keyword evidence="6" id="KW-0321">Glycogen metabolism</keyword>
<dbReference type="InterPro" id="IPR013780">
    <property type="entry name" value="Glyco_hydro_b"/>
</dbReference>
<keyword evidence="7" id="KW-0328">Glycosyltransferase</keyword>
<keyword evidence="9" id="KW-0320">Glycogen biosynthesis</keyword>
<dbReference type="SUPFAM" id="SSF81296">
    <property type="entry name" value="E set domains"/>
    <property type="match status" value="1"/>
</dbReference>
<comment type="caution">
    <text evidence="15">The sequence shown here is derived from an EMBL/GenBank/DDBJ whole genome shotgun (WGS) entry which is preliminary data.</text>
</comment>
<evidence type="ECO:0000256" key="1">
    <source>
        <dbReference type="ARBA" id="ARBA00000826"/>
    </source>
</evidence>
<dbReference type="GO" id="GO:0005978">
    <property type="term" value="P:glycogen biosynthetic process"/>
    <property type="evidence" value="ECO:0007669"/>
    <property type="project" value="UniProtKB-UniRule"/>
</dbReference>
<evidence type="ECO:0000256" key="10">
    <source>
        <dbReference type="ARBA" id="ARBA00023277"/>
    </source>
</evidence>
<dbReference type="NCBIfam" id="TIGR01515">
    <property type="entry name" value="branching_enzym"/>
    <property type="match status" value="1"/>
</dbReference>
<evidence type="ECO:0000256" key="3">
    <source>
        <dbReference type="ARBA" id="ARBA00004964"/>
    </source>
</evidence>
<feature type="region of interest" description="Disordered" evidence="13">
    <location>
        <begin position="555"/>
        <end position="578"/>
    </location>
</feature>
<dbReference type="Proteomes" id="UP000823851">
    <property type="component" value="Unassembled WGS sequence"/>
</dbReference>
<feature type="active site" description="Proton donor" evidence="12">
    <location>
        <position position="341"/>
    </location>
</feature>
<evidence type="ECO:0000256" key="11">
    <source>
        <dbReference type="NCBIfam" id="TIGR01515"/>
    </source>
</evidence>
<dbReference type="InterPro" id="IPR013783">
    <property type="entry name" value="Ig-like_fold"/>
</dbReference>
<evidence type="ECO:0000256" key="13">
    <source>
        <dbReference type="SAM" id="MobiDB-lite"/>
    </source>
</evidence>
<dbReference type="Gene3D" id="2.60.40.1180">
    <property type="entry name" value="Golgi alpha-mannosidase II"/>
    <property type="match status" value="1"/>
</dbReference>
<dbReference type="SMART" id="SM00642">
    <property type="entry name" value="Aamy"/>
    <property type="match status" value="1"/>
</dbReference>
<dbReference type="InterPro" id="IPR006048">
    <property type="entry name" value="A-amylase/branching_C"/>
</dbReference>
<dbReference type="Pfam" id="PF00128">
    <property type="entry name" value="Alpha-amylase"/>
    <property type="match status" value="1"/>
</dbReference>
<dbReference type="SUPFAM" id="SSF51445">
    <property type="entry name" value="(Trans)glycosidases"/>
    <property type="match status" value="1"/>
</dbReference>
<dbReference type="InterPro" id="IPR006407">
    <property type="entry name" value="GlgB"/>
</dbReference>
<dbReference type="Pfam" id="PF02922">
    <property type="entry name" value="CBM_48"/>
    <property type="match status" value="1"/>
</dbReference>
<dbReference type="EMBL" id="DWUW01000060">
    <property type="protein sequence ID" value="HJD30712.1"/>
    <property type="molecule type" value="Genomic_DNA"/>
</dbReference>
<feature type="domain" description="Glycosyl hydrolase family 13 catalytic" evidence="14">
    <location>
        <begin position="136"/>
        <end position="508"/>
    </location>
</feature>
<comment type="function">
    <text evidence="2">Catalyzes the formation of the alpha-1,6-glucosidic linkages in glycogen by scission of a 1,4-alpha-linked oligosaccharide from growing alpha-1,4-glucan chains and the subsequent attachment of the oligosaccharide to the alpha-1,6 position.</text>
</comment>
<dbReference type="InterPro" id="IPR037439">
    <property type="entry name" value="Branching_enzy"/>
</dbReference>
<feature type="compositionally biased region" description="Basic and acidic residues" evidence="13">
    <location>
        <begin position="555"/>
        <end position="567"/>
    </location>
</feature>
<evidence type="ECO:0000256" key="6">
    <source>
        <dbReference type="ARBA" id="ARBA00022600"/>
    </source>
</evidence>
<proteinExistence type="inferred from homology"/>
<gene>
    <name evidence="15" type="primary">glgB</name>
    <name evidence="15" type="ORF">H9912_02105</name>
</gene>
<dbReference type="InterPro" id="IPR044143">
    <property type="entry name" value="GlgB_N_E_set_prok"/>
</dbReference>
<reference evidence="15" key="1">
    <citation type="journal article" date="2021" name="PeerJ">
        <title>Extensive microbial diversity within the chicken gut microbiome revealed by metagenomics and culture.</title>
        <authorList>
            <person name="Gilroy R."/>
            <person name="Ravi A."/>
            <person name="Getino M."/>
            <person name="Pursley I."/>
            <person name="Horton D.L."/>
            <person name="Alikhan N.F."/>
            <person name="Baker D."/>
            <person name="Gharbi K."/>
            <person name="Hall N."/>
            <person name="Watson M."/>
            <person name="Adriaenssens E.M."/>
            <person name="Foster-Nyarko E."/>
            <person name="Jarju S."/>
            <person name="Secka A."/>
            <person name="Antonio M."/>
            <person name="Oren A."/>
            <person name="Chaudhuri R.R."/>
            <person name="La Ragione R."/>
            <person name="Hildebrand F."/>
            <person name="Pallen M.J."/>
        </authorList>
    </citation>
    <scope>NUCLEOTIDE SEQUENCE</scope>
    <source>
        <strain evidence="15">ChiHjej8B7-25341</strain>
    </source>
</reference>
<sequence>MDKYGFYTGKIFDAYEYLGCRLKKDGAVFCTFAPAAQRVSVIGSFNGWNETPMKKIYDGNFWECVIPQAKAGDMYKYRIWRKDGSFRDHCDPYGFGMELRPQNASFIRDMESYRFHDSGWMKRRNDCKNGPLNIYELHAGSWKQKASGGQEKGENWYRYDELAQELIPYLKEYGYNYVELMPLGEHPCDESWGYQQTGFFSPTSRYGTADDLKRMVDLFHQNGIGLILDFVPVHFAVDDYALAEYDGTALYEYPNSDVGNSEWGSRNFMHSRGEVRSFLQSCAEYWLKEYHFDGLRMDAISNMIYWQGQPERGVNGNAVSFLRYMNGGLKERNPGILLAAEDSTSFPGVTKPVSEGGLGFDYKWDMGWMNDTLDYFRTDPEYRSRDYHKLTFSLMYYYDENYLLPFSHDEVVHGKATIIQKMNGDYEKKFPQARALYMYMYAHPGKKLNFMGNELAHFREWDEKRPLDWELLSFPIHDAFHRFMKDLNGLYLRTPALWALDYDRAGFRWADCHEEEACVYAFFRTDGKQELLAVFNFSDKERKAFRLHLTPDAEKKDAPGMEKKCRENGQSSTGQGDGRYELCLSSDWDIYGGKRSAGKERGRIFSGKNGKLTVDLPAFGALYLMKDSGR</sequence>
<dbReference type="InterPro" id="IPR004193">
    <property type="entry name" value="Glyco_hydro_13_N"/>
</dbReference>
<protein>
    <recommendedName>
        <fullName evidence="5 11">1,4-alpha-glucan branching enzyme</fullName>
        <ecNumber evidence="5 11">2.4.1.18</ecNumber>
    </recommendedName>
</protein>
<dbReference type="PIRSF" id="PIRSF000463">
    <property type="entry name" value="GlgB"/>
    <property type="match status" value="1"/>
</dbReference>
<dbReference type="AlphaFoldDB" id="A0A9D2QYV3"/>
<dbReference type="InterPro" id="IPR014756">
    <property type="entry name" value="Ig_E-set"/>
</dbReference>
<dbReference type="GO" id="GO:0004553">
    <property type="term" value="F:hydrolase activity, hydrolyzing O-glycosyl compounds"/>
    <property type="evidence" value="ECO:0007669"/>
    <property type="project" value="InterPro"/>
</dbReference>
<comment type="catalytic activity">
    <reaction evidence="1">
        <text>Transfers a segment of a (1-&gt;4)-alpha-D-glucan chain to a primary hydroxy group in a similar glucan chain.</text>
        <dbReference type="EC" id="2.4.1.18"/>
    </reaction>
</comment>
<evidence type="ECO:0000256" key="12">
    <source>
        <dbReference type="PIRSR" id="PIRSR000463-1"/>
    </source>
</evidence>
<dbReference type="Pfam" id="PF02806">
    <property type="entry name" value="Alpha-amylase_C"/>
    <property type="match status" value="1"/>
</dbReference>
<comment type="similarity">
    <text evidence="4">Belongs to the glycosyl hydrolase 13 family. GlgB subfamily.</text>
</comment>
<evidence type="ECO:0000256" key="2">
    <source>
        <dbReference type="ARBA" id="ARBA00002953"/>
    </source>
</evidence>
<evidence type="ECO:0000256" key="8">
    <source>
        <dbReference type="ARBA" id="ARBA00022679"/>
    </source>
</evidence>
<keyword evidence="8" id="KW-0808">Transferase</keyword>
<dbReference type="InterPro" id="IPR017853">
    <property type="entry name" value="GH"/>
</dbReference>
<dbReference type="PANTHER" id="PTHR43651">
    <property type="entry name" value="1,4-ALPHA-GLUCAN-BRANCHING ENZYME"/>
    <property type="match status" value="1"/>
</dbReference>
<dbReference type="GO" id="GO:0043169">
    <property type="term" value="F:cation binding"/>
    <property type="evidence" value="ECO:0007669"/>
    <property type="project" value="InterPro"/>
</dbReference>
<comment type="pathway">
    <text evidence="3">Glycan biosynthesis; glycogen biosynthesis.</text>
</comment>
<dbReference type="CDD" id="cd02855">
    <property type="entry name" value="E_set_GBE_prok_N"/>
    <property type="match status" value="1"/>
</dbReference>
<name>A0A9D2QYV3_9FIRM</name>
<dbReference type="PANTHER" id="PTHR43651:SF3">
    <property type="entry name" value="1,4-ALPHA-GLUCAN-BRANCHING ENZYME"/>
    <property type="match status" value="1"/>
</dbReference>
<keyword evidence="10" id="KW-0119">Carbohydrate metabolism</keyword>
<dbReference type="CDD" id="cd11322">
    <property type="entry name" value="AmyAc_Glg_BE"/>
    <property type="match status" value="1"/>
</dbReference>
<evidence type="ECO:0000313" key="15">
    <source>
        <dbReference type="EMBL" id="HJD30712.1"/>
    </source>
</evidence>
<evidence type="ECO:0000256" key="7">
    <source>
        <dbReference type="ARBA" id="ARBA00022676"/>
    </source>
</evidence>
<evidence type="ECO:0000313" key="16">
    <source>
        <dbReference type="Proteomes" id="UP000823851"/>
    </source>
</evidence>
<evidence type="ECO:0000256" key="9">
    <source>
        <dbReference type="ARBA" id="ARBA00023056"/>
    </source>
</evidence>
<organism evidence="15 16">
    <name type="scientific">Candidatus Eisenbergiella stercorigallinarum</name>
    <dbReference type="NCBI Taxonomy" id="2838557"/>
    <lineage>
        <taxon>Bacteria</taxon>
        <taxon>Bacillati</taxon>
        <taxon>Bacillota</taxon>
        <taxon>Clostridia</taxon>
        <taxon>Lachnospirales</taxon>
        <taxon>Lachnospiraceae</taxon>
        <taxon>Eisenbergiella</taxon>
    </lineage>
</organism>
<dbReference type="Gene3D" id="3.20.20.80">
    <property type="entry name" value="Glycosidases"/>
    <property type="match status" value="1"/>
</dbReference>
<dbReference type="GO" id="GO:0005829">
    <property type="term" value="C:cytosol"/>
    <property type="evidence" value="ECO:0007669"/>
    <property type="project" value="TreeGrafter"/>
</dbReference>
<dbReference type="SUPFAM" id="SSF51011">
    <property type="entry name" value="Glycosyl hydrolase domain"/>
    <property type="match status" value="1"/>
</dbReference>
<dbReference type="Gene3D" id="2.60.40.10">
    <property type="entry name" value="Immunoglobulins"/>
    <property type="match status" value="1"/>
</dbReference>
<reference evidence="15" key="2">
    <citation type="submission" date="2021-04" db="EMBL/GenBank/DDBJ databases">
        <authorList>
            <person name="Gilroy R."/>
        </authorList>
    </citation>
    <scope>NUCLEOTIDE SEQUENCE</scope>
    <source>
        <strain evidence="15">ChiHjej8B7-25341</strain>
    </source>
</reference>
<evidence type="ECO:0000256" key="4">
    <source>
        <dbReference type="ARBA" id="ARBA00009000"/>
    </source>
</evidence>
<dbReference type="GO" id="GO:0003844">
    <property type="term" value="F:1,4-alpha-glucan branching enzyme activity"/>
    <property type="evidence" value="ECO:0007669"/>
    <property type="project" value="UniProtKB-UniRule"/>
</dbReference>
<accession>A0A9D2QYV3</accession>
<feature type="active site" description="Nucleophile" evidence="12">
    <location>
        <position position="298"/>
    </location>
</feature>
<dbReference type="EC" id="2.4.1.18" evidence="5 11"/>
<evidence type="ECO:0000259" key="14">
    <source>
        <dbReference type="SMART" id="SM00642"/>
    </source>
</evidence>